<feature type="transmembrane region" description="Helical" evidence="1">
    <location>
        <begin position="84"/>
        <end position="110"/>
    </location>
</feature>
<dbReference type="PANTHER" id="PTHR40076:SF1">
    <property type="entry name" value="MEMBRANE PROTEIN"/>
    <property type="match status" value="1"/>
</dbReference>
<evidence type="ECO:0000313" key="2">
    <source>
        <dbReference type="EMBL" id="MDA6072349.1"/>
    </source>
</evidence>
<feature type="transmembrane region" description="Helical" evidence="1">
    <location>
        <begin position="161"/>
        <end position="182"/>
    </location>
</feature>
<name>A0ABT4WID4_9FLAO</name>
<evidence type="ECO:0000313" key="3">
    <source>
        <dbReference type="Proteomes" id="UP001212170"/>
    </source>
</evidence>
<feature type="transmembrane region" description="Helical" evidence="1">
    <location>
        <begin position="131"/>
        <end position="149"/>
    </location>
</feature>
<accession>A0ABT4WID4</accession>
<feature type="transmembrane region" description="Helical" evidence="1">
    <location>
        <begin position="203"/>
        <end position="229"/>
    </location>
</feature>
<dbReference type="RefSeq" id="WP_271338325.1">
    <property type="nucleotide sequence ID" value="NZ_JAMZNK010000058.1"/>
</dbReference>
<organism evidence="2 3">
    <name type="scientific">Flavobacterium azizsancarii</name>
    <dbReference type="NCBI Taxonomy" id="2961580"/>
    <lineage>
        <taxon>Bacteria</taxon>
        <taxon>Pseudomonadati</taxon>
        <taxon>Bacteroidota</taxon>
        <taxon>Flavobacteriia</taxon>
        <taxon>Flavobacteriales</taxon>
        <taxon>Flavobacteriaceae</taxon>
        <taxon>Flavobacterium</taxon>
    </lineage>
</organism>
<comment type="caution">
    <text evidence="2">The sequence shown here is derived from an EMBL/GenBank/DDBJ whole genome shotgun (WGS) entry which is preliminary data.</text>
</comment>
<feature type="transmembrane region" description="Helical" evidence="1">
    <location>
        <begin position="34"/>
        <end position="61"/>
    </location>
</feature>
<gene>
    <name evidence="2" type="ORF">NJT12_22225</name>
</gene>
<dbReference type="PANTHER" id="PTHR40076">
    <property type="entry name" value="MEMBRANE PROTEIN-RELATED"/>
    <property type="match status" value="1"/>
</dbReference>
<keyword evidence="1" id="KW-1133">Transmembrane helix</keyword>
<evidence type="ECO:0008006" key="4">
    <source>
        <dbReference type="Google" id="ProtNLM"/>
    </source>
</evidence>
<keyword evidence="3" id="KW-1185">Reference proteome</keyword>
<proteinExistence type="predicted"/>
<keyword evidence="1" id="KW-0812">Transmembrane</keyword>
<keyword evidence="1" id="KW-0472">Membrane</keyword>
<evidence type="ECO:0000256" key="1">
    <source>
        <dbReference type="SAM" id="Phobius"/>
    </source>
</evidence>
<dbReference type="EMBL" id="JAMZNK010000058">
    <property type="protein sequence ID" value="MDA6072349.1"/>
    <property type="molecule type" value="Genomic_DNA"/>
</dbReference>
<sequence>MKSIVEQIKDIKNHGYHLDFSDVFNSAFENYKKIALYAGLILLVFSILFGIIGSIVLAAIFGADKLSNPAFFNIQPIHLSSTQVLYYVLGTVLFSALLSPFSAGFLRMAYCADRDQQFNVSTIFTYYKTKHFLQIFLATAIISLFSASISTFLEIQKLSNLGIIISLIISYFTFLTIPLIIFGNLKALDAIKSSFIIISKQPLVLFGLMTTVVAGLIVGFMAFFIGILFTVPLSYSMTYAIYHAIFKNDKEDPIDSIGQSDLE</sequence>
<dbReference type="Proteomes" id="UP001212170">
    <property type="component" value="Unassembled WGS sequence"/>
</dbReference>
<protein>
    <recommendedName>
        <fullName evidence="4">Beta-carotene 15,15'-monooxygenase</fullName>
    </recommendedName>
</protein>
<reference evidence="2 3" key="1">
    <citation type="journal article" date="2023" name="Chemosphere">
        <title>Whole genome analysis of Flavobacterium aziz-sancarii sp. nov., isolated from Ardley Island (Antarctica), revealed a rich resistome and bioremediation potential.</title>
        <authorList>
            <person name="Otur C."/>
            <person name="Okay S."/>
            <person name="Kurt-Kizildogan A."/>
        </authorList>
    </citation>
    <scope>NUCLEOTIDE SEQUENCE [LARGE SCALE GENOMIC DNA]</scope>
    <source>
        <strain evidence="2 3">AC</strain>
    </source>
</reference>
<dbReference type="InterPro" id="IPR010380">
    <property type="entry name" value="DUF975"/>
</dbReference>